<accession>A0A813KZL8</accession>
<dbReference type="PROSITE" id="PS50082">
    <property type="entry name" value="WD_REPEATS_2"/>
    <property type="match status" value="1"/>
</dbReference>
<sequence length="312" mass="33221">VVNKLLALDKPVPFDFLVDGEFLRANVLQYIEAHKLSSEKVLRLEYVLALSEPEQSTVDETPEWISSVVALQALPSQWFASASYDGIVRVYQGAESRLSVRLADVGLAGVAALSVDGGRGSNLVAAGQDGLLRCCALRTDGKTAAVGPTTILRGMERPQALEAAAISEDGTLLAAAGWDQDVWIWNSEPDLFAAPEAAGSGSKRKAVSSSEGKAPKFCLKGHTQVVTCLHFGEKARFPYTLLSSSWDCSVRVWDIAAASCVCNWAVARAVTSFSLNPCMPPQLATSHEDGHVSLWDVRAAPHLGVTGALLTA</sequence>
<dbReference type="PANTHER" id="PTHR19855:SF11">
    <property type="entry name" value="RIBOSOME BIOGENESIS PROTEIN WDR12"/>
    <property type="match status" value="1"/>
</dbReference>
<keyword evidence="2 5" id="KW-0853">WD repeat</keyword>
<dbReference type="InterPro" id="IPR015943">
    <property type="entry name" value="WD40/YVTN_repeat-like_dom_sf"/>
</dbReference>
<dbReference type="InterPro" id="IPR036322">
    <property type="entry name" value="WD40_repeat_dom_sf"/>
</dbReference>
<dbReference type="SUPFAM" id="SSF50978">
    <property type="entry name" value="WD40 repeat-like"/>
    <property type="match status" value="1"/>
</dbReference>
<dbReference type="Proteomes" id="UP000626109">
    <property type="component" value="Unassembled WGS sequence"/>
</dbReference>
<evidence type="ECO:0000259" key="6">
    <source>
        <dbReference type="Pfam" id="PF08154"/>
    </source>
</evidence>
<evidence type="ECO:0000256" key="4">
    <source>
        <dbReference type="ARBA" id="ARBA00023242"/>
    </source>
</evidence>
<feature type="domain" description="NLE" evidence="6">
    <location>
        <begin position="1"/>
        <end position="31"/>
    </location>
</feature>
<evidence type="ECO:0000256" key="3">
    <source>
        <dbReference type="ARBA" id="ARBA00022737"/>
    </source>
</evidence>
<dbReference type="InterPro" id="IPR012972">
    <property type="entry name" value="NLE"/>
</dbReference>
<organism evidence="7 8">
    <name type="scientific">Polarella glacialis</name>
    <name type="common">Dinoflagellate</name>
    <dbReference type="NCBI Taxonomy" id="89957"/>
    <lineage>
        <taxon>Eukaryota</taxon>
        <taxon>Sar</taxon>
        <taxon>Alveolata</taxon>
        <taxon>Dinophyceae</taxon>
        <taxon>Suessiales</taxon>
        <taxon>Suessiaceae</taxon>
        <taxon>Polarella</taxon>
    </lineage>
</organism>
<gene>
    <name evidence="7" type="ORF">PGLA2088_LOCUS37349</name>
</gene>
<feature type="non-terminal residue" evidence="7">
    <location>
        <position position="1"/>
    </location>
</feature>
<feature type="repeat" description="WD" evidence="5">
    <location>
        <begin position="219"/>
        <end position="263"/>
    </location>
</feature>
<keyword evidence="3" id="KW-0677">Repeat</keyword>
<dbReference type="PANTHER" id="PTHR19855">
    <property type="entry name" value="WD40 REPEAT PROTEIN 12, 37"/>
    <property type="match status" value="1"/>
</dbReference>
<keyword evidence="4" id="KW-0539">Nucleus</keyword>
<name>A0A813KZL8_POLGL</name>
<reference evidence="7" key="1">
    <citation type="submission" date="2021-02" db="EMBL/GenBank/DDBJ databases">
        <authorList>
            <person name="Dougan E. K."/>
            <person name="Rhodes N."/>
            <person name="Thang M."/>
            <person name="Chan C."/>
        </authorList>
    </citation>
    <scope>NUCLEOTIDE SEQUENCE</scope>
</reference>
<proteinExistence type="predicted"/>
<comment type="subcellular location">
    <subcellularLocation>
        <location evidence="1">Nucleus</location>
        <location evidence="1">Nucleolus</location>
    </subcellularLocation>
</comment>
<dbReference type="InterPro" id="IPR019775">
    <property type="entry name" value="WD40_repeat_CS"/>
</dbReference>
<dbReference type="Pfam" id="PF08154">
    <property type="entry name" value="NLE"/>
    <property type="match status" value="1"/>
</dbReference>
<dbReference type="Pfam" id="PF00400">
    <property type="entry name" value="WD40"/>
    <property type="match status" value="2"/>
</dbReference>
<comment type="caution">
    <text evidence="7">The sequence shown here is derived from an EMBL/GenBank/DDBJ whole genome shotgun (WGS) entry which is preliminary data.</text>
</comment>
<evidence type="ECO:0000256" key="1">
    <source>
        <dbReference type="ARBA" id="ARBA00004604"/>
    </source>
</evidence>
<dbReference type="EMBL" id="CAJNNW010032450">
    <property type="protein sequence ID" value="CAE8713119.1"/>
    <property type="molecule type" value="Genomic_DNA"/>
</dbReference>
<dbReference type="AlphaFoldDB" id="A0A813KZL8"/>
<dbReference type="Gene3D" id="2.130.10.10">
    <property type="entry name" value="YVTN repeat-like/Quinoprotein amine dehydrogenase"/>
    <property type="match status" value="1"/>
</dbReference>
<dbReference type="SMART" id="SM00320">
    <property type="entry name" value="WD40"/>
    <property type="match status" value="4"/>
</dbReference>
<protein>
    <recommendedName>
        <fullName evidence="6">NLE domain-containing protein</fullName>
    </recommendedName>
</protein>
<dbReference type="InterPro" id="IPR001680">
    <property type="entry name" value="WD40_rpt"/>
</dbReference>
<dbReference type="GO" id="GO:0005730">
    <property type="term" value="C:nucleolus"/>
    <property type="evidence" value="ECO:0007669"/>
    <property type="project" value="UniProtKB-SubCell"/>
</dbReference>
<evidence type="ECO:0000313" key="7">
    <source>
        <dbReference type="EMBL" id="CAE8713119.1"/>
    </source>
</evidence>
<evidence type="ECO:0000256" key="2">
    <source>
        <dbReference type="ARBA" id="ARBA00022574"/>
    </source>
</evidence>
<dbReference type="PROSITE" id="PS00678">
    <property type="entry name" value="WD_REPEATS_1"/>
    <property type="match status" value="1"/>
</dbReference>
<evidence type="ECO:0000313" key="8">
    <source>
        <dbReference type="Proteomes" id="UP000626109"/>
    </source>
</evidence>
<evidence type="ECO:0000256" key="5">
    <source>
        <dbReference type="PROSITE-ProRule" id="PRU00221"/>
    </source>
</evidence>
<dbReference type="PROSITE" id="PS50294">
    <property type="entry name" value="WD_REPEATS_REGION"/>
    <property type="match status" value="1"/>
</dbReference>